<dbReference type="PANTHER" id="PTHR30563">
    <property type="entry name" value="DNA RECOMBINATION PROTEIN RMUC"/>
    <property type="match status" value="1"/>
</dbReference>
<evidence type="ECO:0000256" key="5">
    <source>
        <dbReference type="ARBA" id="ARBA00023172"/>
    </source>
</evidence>
<comment type="function">
    <text evidence="1">Involved in DNA recombination.</text>
</comment>
<dbReference type="Proteomes" id="UP000502502">
    <property type="component" value="Chromosome"/>
</dbReference>
<evidence type="ECO:0000256" key="2">
    <source>
        <dbReference type="ARBA" id="ARBA00009840"/>
    </source>
</evidence>
<organism evidence="7 8">
    <name type="scientific">Sphingomonas sinipercae</name>
    <dbReference type="NCBI Taxonomy" id="2714944"/>
    <lineage>
        <taxon>Bacteria</taxon>
        <taxon>Pseudomonadati</taxon>
        <taxon>Pseudomonadota</taxon>
        <taxon>Alphaproteobacteria</taxon>
        <taxon>Sphingomonadales</taxon>
        <taxon>Sphingomonadaceae</taxon>
        <taxon>Sphingomonas</taxon>
    </lineage>
</organism>
<sequence length="448" mass="49265">MTTALIVATVIAGVAVGILIGWLAGSRGAAAARHVTESLRMQLDGVTAERDGARASYDVAARELATLQADARNFDQRMKDLAESRDALIAQFRAVGDQLLEKAHKDFLEKAGERLTKADEQSEQKLKALLQPVETTLKRYEEGLQRVEKDRVDSYAGLREQVELVRAGQGQVRDETRNLVNALRSSPKARGRWGEQSLRNVLTQAGLVEGVDFNMEVSVTTDEGRLRPDVIVNLPSNRKLVIDAKCSLNSFLEACEEVDDDKRLACFRAHVASMRTHVQQLGSKAYWAQFGDAADYVVMYIPGEHFLTAALDQDPTLWEWAFERKVLLATPTNLVAIARTVATVWKQEKLAAEAGKIAELGRELHSRLATMAEHVASVGTNLSRANNAYNKMVGSLESQVMTQARRFEDFGAGSAKDIAELPMVEANPRPLTKMSPSANDDPHSIAAE</sequence>
<evidence type="ECO:0000313" key="8">
    <source>
        <dbReference type="Proteomes" id="UP000502502"/>
    </source>
</evidence>
<evidence type="ECO:0000256" key="1">
    <source>
        <dbReference type="ARBA" id="ARBA00003416"/>
    </source>
</evidence>
<dbReference type="EMBL" id="CP049871">
    <property type="protein sequence ID" value="QIL02237.1"/>
    <property type="molecule type" value="Genomic_DNA"/>
</dbReference>
<dbReference type="KEGG" id="ssin:G7078_05170"/>
<dbReference type="PANTHER" id="PTHR30563:SF0">
    <property type="entry name" value="DNA RECOMBINATION PROTEIN RMUC"/>
    <property type="match status" value="1"/>
</dbReference>
<name>A0A6G7ZML7_9SPHN</name>
<evidence type="ECO:0000313" key="7">
    <source>
        <dbReference type="EMBL" id="QIL02237.1"/>
    </source>
</evidence>
<keyword evidence="4" id="KW-0175">Coiled coil</keyword>
<accession>A0A6G7ZML7</accession>
<evidence type="ECO:0000256" key="3">
    <source>
        <dbReference type="ARBA" id="ARBA00021840"/>
    </source>
</evidence>
<dbReference type="InterPro" id="IPR003798">
    <property type="entry name" value="DNA_recombination_RmuC"/>
</dbReference>
<dbReference type="GO" id="GO:0006310">
    <property type="term" value="P:DNA recombination"/>
    <property type="evidence" value="ECO:0007669"/>
    <property type="project" value="UniProtKB-KW"/>
</dbReference>
<feature type="region of interest" description="Disordered" evidence="6">
    <location>
        <begin position="421"/>
        <end position="448"/>
    </location>
</feature>
<keyword evidence="5" id="KW-0233">DNA recombination</keyword>
<reference evidence="7 8" key="1">
    <citation type="submission" date="2020-03" db="EMBL/GenBank/DDBJ databases">
        <title>Sphingomonas sp. nov., isolated from fish.</title>
        <authorList>
            <person name="Hyun D.-W."/>
            <person name="Bae J.-W."/>
        </authorList>
    </citation>
    <scope>NUCLEOTIDE SEQUENCE [LARGE SCALE GENOMIC DNA]</scope>
    <source>
        <strain evidence="7 8">HDW15C</strain>
    </source>
</reference>
<dbReference type="Pfam" id="PF02646">
    <property type="entry name" value="RmuC"/>
    <property type="match status" value="1"/>
</dbReference>
<dbReference type="RefSeq" id="WP_166093692.1">
    <property type="nucleotide sequence ID" value="NZ_CP049871.1"/>
</dbReference>
<gene>
    <name evidence="7" type="primary">rmuC</name>
    <name evidence="7" type="ORF">G7078_05170</name>
</gene>
<comment type="similarity">
    <text evidence="2">Belongs to the RmuC family.</text>
</comment>
<dbReference type="AlphaFoldDB" id="A0A6G7ZML7"/>
<evidence type="ECO:0000256" key="6">
    <source>
        <dbReference type="SAM" id="MobiDB-lite"/>
    </source>
</evidence>
<evidence type="ECO:0000256" key="4">
    <source>
        <dbReference type="ARBA" id="ARBA00023054"/>
    </source>
</evidence>
<proteinExistence type="inferred from homology"/>
<protein>
    <recommendedName>
        <fullName evidence="3">DNA recombination protein RmuC homolog</fullName>
    </recommendedName>
</protein>
<keyword evidence="8" id="KW-1185">Reference proteome</keyword>